<gene>
    <name evidence="8" type="ordered locus">Arch_0448</name>
</gene>
<dbReference type="GO" id="GO:0000175">
    <property type="term" value="F:3'-5'-RNA exonuclease activity"/>
    <property type="evidence" value="ECO:0007669"/>
    <property type="project" value="InterPro"/>
</dbReference>
<evidence type="ECO:0000256" key="2">
    <source>
        <dbReference type="ARBA" id="ARBA00022722"/>
    </source>
</evidence>
<dbReference type="Gene3D" id="3.30.420.10">
    <property type="entry name" value="Ribonuclease H-like superfamily/Ribonuclease H"/>
    <property type="match status" value="1"/>
</dbReference>
<evidence type="ECO:0000256" key="6">
    <source>
        <dbReference type="ARBA" id="ARBA00070964"/>
    </source>
</evidence>
<evidence type="ECO:0000313" key="9">
    <source>
        <dbReference type="Proteomes" id="UP000000376"/>
    </source>
</evidence>
<dbReference type="InterPro" id="IPR013520">
    <property type="entry name" value="Ribonucl_H"/>
</dbReference>
<dbReference type="eggNOG" id="COG1949">
    <property type="taxonomic scope" value="Bacteria"/>
</dbReference>
<dbReference type="CDD" id="cd06135">
    <property type="entry name" value="Orn"/>
    <property type="match status" value="1"/>
</dbReference>
<feature type="domain" description="Exonuclease" evidence="7">
    <location>
        <begin position="11"/>
        <end position="185"/>
    </location>
</feature>
<dbReference type="InterPro" id="IPR022894">
    <property type="entry name" value="Oligoribonuclease"/>
</dbReference>
<dbReference type="OrthoDB" id="9801329at2"/>
<accession>D7BMQ2</accession>
<dbReference type="STRING" id="644284.Arch_0448"/>
<comment type="function">
    <text evidence="5">3'-to-5' exoribonuclease specific for small oligoribonucleotides.</text>
</comment>
<keyword evidence="3" id="KW-0378">Hydrolase</keyword>
<dbReference type="RefSeq" id="WP_013169699.1">
    <property type="nucleotide sequence ID" value="NC_014218.1"/>
</dbReference>
<dbReference type="GO" id="GO:0003676">
    <property type="term" value="F:nucleic acid binding"/>
    <property type="evidence" value="ECO:0007669"/>
    <property type="project" value="InterPro"/>
</dbReference>
<name>D7BMQ2_ARCHD</name>
<evidence type="ECO:0000259" key="7">
    <source>
        <dbReference type="SMART" id="SM00479"/>
    </source>
</evidence>
<dbReference type="HOGENOM" id="CLU_064761_3_0_11"/>
<dbReference type="AlphaFoldDB" id="D7BMQ2"/>
<keyword evidence="4 8" id="KW-0269">Exonuclease</keyword>
<comment type="similarity">
    <text evidence="1">Belongs to the oligoribonuclease family.</text>
</comment>
<dbReference type="SMART" id="SM00479">
    <property type="entry name" value="EXOIII"/>
    <property type="match status" value="1"/>
</dbReference>
<sequence>MVSNFSAQNTPIVWIDCEMTGLDLEKDALVEIAIVVTDAELNPLDNGLDIVIKPPEEAAANMDSFVRNMHTTTGLIKRWETGTTIEDAEKQCIDYIKRFVPEIRKAPLGGNSVGTDRTFLARDMPTLVDHLHYRIVDVSSIKELAKRWFPRAYFAAPEKTGNHQALGDIYDSIDELRYYRSVLWPEDDGPSTDEAKEKAAQIKADLTVDRAQRAHDAL</sequence>
<dbReference type="Pfam" id="PF00929">
    <property type="entry name" value="RNase_T"/>
    <property type="match status" value="1"/>
</dbReference>
<dbReference type="PANTHER" id="PTHR11046:SF0">
    <property type="entry name" value="OLIGORIBONUCLEASE, MITOCHONDRIAL"/>
    <property type="match status" value="1"/>
</dbReference>
<protein>
    <recommendedName>
        <fullName evidence="6">Oligoribonuclease</fullName>
    </recommendedName>
</protein>
<dbReference type="KEGG" id="ahe:Arch_0448"/>
<reference evidence="8 9" key="1">
    <citation type="journal article" date="2010" name="Stand. Genomic Sci.">
        <title>Complete genome sequence of Arcanobacterium haemolyticum type strain (11018).</title>
        <authorList>
            <person name="Yasawong M."/>
            <person name="Teshima H."/>
            <person name="Lapidus A."/>
            <person name="Nolan M."/>
            <person name="Lucas S."/>
            <person name="Glavina Del Rio T."/>
            <person name="Tice H."/>
            <person name="Cheng J."/>
            <person name="Bruce D."/>
            <person name="Detter C."/>
            <person name="Tapia R."/>
            <person name="Han C."/>
            <person name="Goodwin L."/>
            <person name="Pitluck S."/>
            <person name="Liolios K."/>
            <person name="Ivanova N."/>
            <person name="Mavromatis K."/>
            <person name="Mikhailova N."/>
            <person name="Pati A."/>
            <person name="Chen A."/>
            <person name="Palaniappan K."/>
            <person name="Land M."/>
            <person name="Hauser L."/>
            <person name="Chang Y."/>
            <person name="Jeffries C."/>
            <person name="Rohde M."/>
            <person name="Sikorski J."/>
            <person name="Pukall R."/>
            <person name="Goker M."/>
            <person name="Woyke T."/>
            <person name="Bristow J."/>
            <person name="Eisen J."/>
            <person name="Markowitz V."/>
            <person name="Hugenholtz P."/>
            <person name="Kyrpides N."/>
            <person name="Klenk H."/>
        </authorList>
    </citation>
    <scope>NUCLEOTIDE SEQUENCE [LARGE SCALE GENOMIC DNA]</scope>
    <source>
        <strain evidence="9">ATCC 9345 / DSM 20595 / CCUG 17215 / LMG 16163 / NBRC 15585 / NCTC 8452 / 11018</strain>
    </source>
</reference>
<dbReference type="EMBL" id="CP002045">
    <property type="protein sequence ID" value="ADH92201.1"/>
    <property type="molecule type" value="Genomic_DNA"/>
</dbReference>
<keyword evidence="2" id="KW-0540">Nuclease</keyword>
<dbReference type="SUPFAM" id="SSF53098">
    <property type="entry name" value="Ribonuclease H-like"/>
    <property type="match status" value="1"/>
</dbReference>
<dbReference type="PANTHER" id="PTHR11046">
    <property type="entry name" value="OLIGORIBONUCLEASE, MITOCHONDRIAL"/>
    <property type="match status" value="1"/>
</dbReference>
<evidence type="ECO:0000256" key="3">
    <source>
        <dbReference type="ARBA" id="ARBA00022801"/>
    </source>
</evidence>
<keyword evidence="9" id="KW-1185">Reference proteome</keyword>
<dbReference type="Proteomes" id="UP000000376">
    <property type="component" value="Chromosome"/>
</dbReference>
<evidence type="ECO:0000256" key="1">
    <source>
        <dbReference type="ARBA" id="ARBA00009921"/>
    </source>
</evidence>
<evidence type="ECO:0000256" key="4">
    <source>
        <dbReference type="ARBA" id="ARBA00022839"/>
    </source>
</evidence>
<proteinExistence type="inferred from homology"/>
<dbReference type="InterPro" id="IPR012337">
    <property type="entry name" value="RNaseH-like_sf"/>
</dbReference>
<evidence type="ECO:0000313" key="8">
    <source>
        <dbReference type="EMBL" id="ADH92201.1"/>
    </source>
</evidence>
<evidence type="ECO:0000256" key="5">
    <source>
        <dbReference type="ARBA" id="ARBA00057155"/>
    </source>
</evidence>
<dbReference type="FunFam" id="3.30.420.10:FF:000003">
    <property type="entry name" value="Oligoribonuclease"/>
    <property type="match status" value="1"/>
</dbReference>
<dbReference type="NCBIfam" id="NF003765">
    <property type="entry name" value="PRK05359.1"/>
    <property type="match status" value="1"/>
</dbReference>
<organism evidence="8 9">
    <name type="scientific">Arcanobacterium haemolyticum (strain ATCC 9345 / DSM 20595 / CCM 5947 / CCUG 17215 / LMG 16163 / NBRC 15585 / NCTC 8452 / 11018)</name>
    <dbReference type="NCBI Taxonomy" id="644284"/>
    <lineage>
        <taxon>Bacteria</taxon>
        <taxon>Bacillati</taxon>
        <taxon>Actinomycetota</taxon>
        <taxon>Actinomycetes</taxon>
        <taxon>Actinomycetales</taxon>
        <taxon>Actinomycetaceae</taxon>
        <taxon>Arcanobacterium</taxon>
    </lineage>
</organism>
<dbReference type="InterPro" id="IPR036397">
    <property type="entry name" value="RNaseH_sf"/>
</dbReference>